<dbReference type="GO" id="GO:0071966">
    <property type="term" value="P:fungal-type cell wall polysaccharide metabolic process"/>
    <property type="evidence" value="ECO:0007669"/>
    <property type="project" value="TreeGrafter"/>
</dbReference>
<sequence length="230" mass="24644">SSSYAASSTSSTSAGLKGGKRGLAYTDIALTECFLDSEQISWGYDWVSGSKGLSDKIQFIPTLHSNAEEWTSVWAKEVAAAISGGSKTVFSFNEPDQAAQANLLPTPAAQAHAANMKDLTNVDVCAPSVSSGQGVDPPMGLDWLLEFKDACSKTDGCKFACINIHWYSTNQYADTFYPHVQNASSLFPGLPIWITEFGITGGTNDQVNSFLTDVMPKLDSDSNVAGYSYY</sequence>
<dbReference type="Pfam" id="PF11790">
    <property type="entry name" value="Glyco_hydro_cc"/>
    <property type="match status" value="1"/>
</dbReference>
<evidence type="ECO:0000313" key="3">
    <source>
        <dbReference type="Proteomes" id="UP000799436"/>
    </source>
</evidence>
<dbReference type="InterPro" id="IPR053183">
    <property type="entry name" value="ASL1"/>
</dbReference>
<name>A0A6G1KW92_9PEZI</name>
<dbReference type="AlphaFoldDB" id="A0A6G1KW92"/>
<organism evidence="2 3">
    <name type="scientific">Teratosphaeria nubilosa</name>
    <dbReference type="NCBI Taxonomy" id="161662"/>
    <lineage>
        <taxon>Eukaryota</taxon>
        <taxon>Fungi</taxon>
        <taxon>Dikarya</taxon>
        <taxon>Ascomycota</taxon>
        <taxon>Pezizomycotina</taxon>
        <taxon>Dothideomycetes</taxon>
        <taxon>Dothideomycetidae</taxon>
        <taxon>Mycosphaerellales</taxon>
        <taxon>Teratosphaeriaceae</taxon>
        <taxon>Teratosphaeria</taxon>
    </lineage>
</organism>
<dbReference type="Gene3D" id="3.20.20.80">
    <property type="entry name" value="Glycosidases"/>
    <property type="match status" value="1"/>
</dbReference>
<dbReference type="Proteomes" id="UP000799436">
    <property type="component" value="Unassembled WGS sequence"/>
</dbReference>
<evidence type="ECO:0000259" key="1">
    <source>
        <dbReference type="Pfam" id="PF11790"/>
    </source>
</evidence>
<feature type="domain" description="Asl1-like glycosyl hydrolase catalytic" evidence="1">
    <location>
        <begin position="22"/>
        <end position="230"/>
    </location>
</feature>
<evidence type="ECO:0000313" key="2">
    <source>
        <dbReference type="EMBL" id="KAF2764438.1"/>
    </source>
</evidence>
<protein>
    <recommendedName>
        <fullName evidence="1">Asl1-like glycosyl hydrolase catalytic domain-containing protein</fullName>
    </recommendedName>
</protein>
<proteinExistence type="predicted"/>
<reference evidence="2" key="1">
    <citation type="journal article" date="2020" name="Stud. Mycol.">
        <title>101 Dothideomycetes genomes: a test case for predicting lifestyles and emergence of pathogens.</title>
        <authorList>
            <person name="Haridas S."/>
            <person name="Albert R."/>
            <person name="Binder M."/>
            <person name="Bloem J."/>
            <person name="Labutti K."/>
            <person name="Salamov A."/>
            <person name="Andreopoulos B."/>
            <person name="Baker S."/>
            <person name="Barry K."/>
            <person name="Bills G."/>
            <person name="Bluhm B."/>
            <person name="Cannon C."/>
            <person name="Castanera R."/>
            <person name="Culley D."/>
            <person name="Daum C."/>
            <person name="Ezra D."/>
            <person name="Gonzalez J."/>
            <person name="Henrissat B."/>
            <person name="Kuo A."/>
            <person name="Liang C."/>
            <person name="Lipzen A."/>
            <person name="Lutzoni F."/>
            <person name="Magnuson J."/>
            <person name="Mondo S."/>
            <person name="Nolan M."/>
            <person name="Ohm R."/>
            <person name="Pangilinan J."/>
            <person name="Park H.-J."/>
            <person name="Ramirez L."/>
            <person name="Alfaro M."/>
            <person name="Sun H."/>
            <person name="Tritt A."/>
            <person name="Yoshinaga Y."/>
            <person name="Zwiers L.-H."/>
            <person name="Turgeon B."/>
            <person name="Goodwin S."/>
            <person name="Spatafora J."/>
            <person name="Crous P."/>
            <person name="Grigoriev I."/>
        </authorList>
    </citation>
    <scope>NUCLEOTIDE SEQUENCE</scope>
    <source>
        <strain evidence="2">CBS 116005</strain>
    </source>
</reference>
<dbReference type="InterPro" id="IPR024655">
    <property type="entry name" value="Asl1_glyco_hydro_catalytic"/>
</dbReference>
<keyword evidence="3" id="KW-1185">Reference proteome</keyword>
<dbReference type="PANTHER" id="PTHR34154:SF10">
    <property type="entry name" value="ASL1-LIKE GLYCOSYL HYDROLASE CATALYTIC DOMAIN-CONTAINING PROTEIN"/>
    <property type="match status" value="1"/>
</dbReference>
<dbReference type="InterPro" id="IPR017853">
    <property type="entry name" value="GH"/>
</dbReference>
<gene>
    <name evidence="2" type="ORF">EJ03DRAFT_240285</name>
</gene>
<feature type="non-terminal residue" evidence="2">
    <location>
        <position position="1"/>
    </location>
</feature>
<accession>A0A6G1KW92</accession>
<dbReference type="EMBL" id="ML995922">
    <property type="protein sequence ID" value="KAF2764438.1"/>
    <property type="molecule type" value="Genomic_DNA"/>
</dbReference>
<dbReference type="SUPFAM" id="SSF51445">
    <property type="entry name" value="(Trans)glycosidases"/>
    <property type="match status" value="1"/>
</dbReference>
<dbReference type="PANTHER" id="PTHR34154">
    <property type="entry name" value="ALKALI-SENSITIVE LINKAGE PROTEIN 1"/>
    <property type="match status" value="1"/>
</dbReference>
<dbReference type="GO" id="GO:0009277">
    <property type="term" value="C:fungal-type cell wall"/>
    <property type="evidence" value="ECO:0007669"/>
    <property type="project" value="TreeGrafter"/>
</dbReference>
<feature type="non-terminal residue" evidence="2">
    <location>
        <position position="230"/>
    </location>
</feature>
<dbReference type="OrthoDB" id="43654at2759"/>